<reference evidence="2" key="1">
    <citation type="submission" date="2022-06" db="EMBL/GenBank/DDBJ databases">
        <authorList>
            <person name="Berger JAMES D."/>
            <person name="Berger JAMES D."/>
        </authorList>
    </citation>
    <scope>NUCLEOTIDE SEQUENCE [LARGE SCALE GENOMIC DNA]</scope>
</reference>
<dbReference type="Proteomes" id="UP000050792">
    <property type="component" value="Unassembled WGS sequence"/>
</dbReference>
<feature type="transmembrane region" description="Helical" evidence="1">
    <location>
        <begin position="190"/>
        <end position="212"/>
    </location>
</feature>
<evidence type="ECO:0000256" key="1">
    <source>
        <dbReference type="SAM" id="Phobius"/>
    </source>
</evidence>
<organism evidence="2 4">
    <name type="scientific">Schistosoma rodhaini</name>
    <dbReference type="NCBI Taxonomy" id="6188"/>
    <lineage>
        <taxon>Eukaryota</taxon>
        <taxon>Metazoa</taxon>
        <taxon>Spiralia</taxon>
        <taxon>Lophotrochozoa</taxon>
        <taxon>Platyhelminthes</taxon>
        <taxon>Trematoda</taxon>
        <taxon>Digenea</taxon>
        <taxon>Strigeidida</taxon>
        <taxon>Schistosomatoidea</taxon>
        <taxon>Schistosomatidae</taxon>
        <taxon>Schistosoma</taxon>
    </lineage>
</organism>
<name>A0AA85G7N4_9TREM</name>
<dbReference type="AlphaFoldDB" id="A0AA85G7N4"/>
<evidence type="ECO:0000313" key="2">
    <source>
        <dbReference type="Proteomes" id="UP000050792"/>
    </source>
</evidence>
<dbReference type="WBParaSite" id="SRDH1_82040.3">
    <property type="protein sequence ID" value="SRDH1_82040.3"/>
    <property type="gene ID" value="SRDH1_82040"/>
</dbReference>
<protein>
    <submittedName>
        <fullName evidence="3 4">Uncharacterized protein</fullName>
    </submittedName>
</protein>
<proteinExistence type="predicted"/>
<keyword evidence="1" id="KW-0472">Membrane</keyword>
<keyword evidence="1" id="KW-0812">Transmembrane</keyword>
<evidence type="ECO:0000313" key="4">
    <source>
        <dbReference type="WBParaSite" id="SRDH1_82040.3"/>
    </source>
</evidence>
<reference evidence="3 4" key="2">
    <citation type="submission" date="2023-11" db="UniProtKB">
        <authorList>
            <consortium name="WormBaseParasite"/>
        </authorList>
    </citation>
    <scope>IDENTIFICATION</scope>
</reference>
<sequence>MILMMTHFPINYSTPYFVVTDLGSDIKQSLFQIPTKIEESQPISKLNGRIECQKDFTNYEIPVPEKWIRSGTLVEFEVIGKICSQYNTSDTCQRELTPTMTCTWCEKVNACIQSNDHNTHGLKINDCRVQNISDVNDVSISKTMKHNETTSGITEVQVSENLMETNEETDKHSNMTTETTEENKQHKLHWYLYVVISLVALLFLTFIGFIIWKLLLRFQHSTTAAIHTRSLTNIAQAKVIVYWLTLM</sequence>
<dbReference type="WBParaSite" id="SRDH1_82040.1">
    <property type="protein sequence ID" value="SRDH1_82040.1"/>
    <property type="gene ID" value="SRDH1_82040"/>
</dbReference>
<keyword evidence="1" id="KW-1133">Transmembrane helix</keyword>
<accession>A0AA85G7N4</accession>
<keyword evidence="2" id="KW-1185">Reference proteome</keyword>
<evidence type="ECO:0000313" key="3">
    <source>
        <dbReference type="WBParaSite" id="SRDH1_82040.1"/>
    </source>
</evidence>